<keyword evidence="3" id="KW-1185">Reference proteome</keyword>
<dbReference type="AlphaFoldDB" id="A0A6A6DYG9"/>
<evidence type="ECO:0000256" key="1">
    <source>
        <dbReference type="SAM" id="SignalP"/>
    </source>
</evidence>
<dbReference type="EMBL" id="ML994644">
    <property type="protein sequence ID" value="KAF2183020.1"/>
    <property type="molecule type" value="Genomic_DNA"/>
</dbReference>
<dbReference type="Proteomes" id="UP000800200">
    <property type="component" value="Unassembled WGS sequence"/>
</dbReference>
<feature type="signal peptide" evidence="1">
    <location>
        <begin position="1"/>
        <end position="19"/>
    </location>
</feature>
<name>A0A6A6DYG9_9PEZI</name>
<evidence type="ECO:0000313" key="2">
    <source>
        <dbReference type="EMBL" id="KAF2183020.1"/>
    </source>
</evidence>
<keyword evidence="1" id="KW-0732">Signal</keyword>
<protein>
    <submittedName>
        <fullName evidence="2">Uncharacterized protein</fullName>
    </submittedName>
</protein>
<sequence length="124" mass="13611">MKLYPAVVFLLGVARFAHAIPEQQQKFLEDKGNKIEQAGKQIKFCSKDEGKLFCCPYVQSGPDSPCKDPKPAKDLADCPAGGFACCMFEGKNFACFSVEKGLVMGKSSFVMGFRRVDGLEETVE</sequence>
<reference evidence="2" key="1">
    <citation type="journal article" date="2020" name="Stud. Mycol.">
        <title>101 Dothideomycetes genomes: a test case for predicting lifestyles and emergence of pathogens.</title>
        <authorList>
            <person name="Haridas S."/>
            <person name="Albert R."/>
            <person name="Binder M."/>
            <person name="Bloem J."/>
            <person name="Labutti K."/>
            <person name="Salamov A."/>
            <person name="Andreopoulos B."/>
            <person name="Baker S."/>
            <person name="Barry K."/>
            <person name="Bills G."/>
            <person name="Bluhm B."/>
            <person name="Cannon C."/>
            <person name="Castanera R."/>
            <person name="Culley D."/>
            <person name="Daum C."/>
            <person name="Ezra D."/>
            <person name="Gonzalez J."/>
            <person name="Henrissat B."/>
            <person name="Kuo A."/>
            <person name="Liang C."/>
            <person name="Lipzen A."/>
            <person name="Lutzoni F."/>
            <person name="Magnuson J."/>
            <person name="Mondo S."/>
            <person name="Nolan M."/>
            <person name="Ohm R."/>
            <person name="Pangilinan J."/>
            <person name="Park H.-J."/>
            <person name="Ramirez L."/>
            <person name="Alfaro M."/>
            <person name="Sun H."/>
            <person name="Tritt A."/>
            <person name="Yoshinaga Y."/>
            <person name="Zwiers L.-H."/>
            <person name="Turgeon B."/>
            <person name="Goodwin S."/>
            <person name="Spatafora J."/>
            <person name="Crous P."/>
            <person name="Grigoriev I."/>
        </authorList>
    </citation>
    <scope>NUCLEOTIDE SEQUENCE</scope>
    <source>
        <strain evidence="2">CBS 207.26</strain>
    </source>
</reference>
<accession>A0A6A6DYG9</accession>
<feature type="chain" id="PRO_5025637665" evidence="1">
    <location>
        <begin position="20"/>
        <end position="124"/>
    </location>
</feature>
<gene>
    <name evidence="2" type="ORF">K469DRAFT_751652</name>
</gene>
<organism evidence="2 3">
    <name type="scientific">Zopfia rhizophila CBS 207.26</name>
    <dbReference type="NCBI Taxonomy" id="1314779"/>
    <lineage>
        <taxon>Eukaryota</taxon>
        <taxon>Fungi</taxon>
        <taxon>Dikarya</taxon>
        <taxon>Ascomycota</taxon>
        <taxon>Pezizomycotina</taxon>
        <taxon>Dothideomycetes</taxon>
        <taxon>Dothideomycetes incertae sedis</taxon>
        <taxon>Zopfiaceae</taxon>
        <taxon>Zopfia</taxon>
    </lineage>
</organism>
<proteinExistence type="predicted"/>
<evidence type="ECO:0000313" key="3">
    <source>
        <dbReference type="Proteomes" id="UP000800200"/>
    </source>
</evidence>